<dbReference type="SUPFAM" id="SSF48576">
    <property type="entry name" value="Terpenoid synthases"/>
    <property type="match status" value="1"/>
</dbReference>
<dbReference type="FunCoup" id="A0A7F5R361">
    <property type="interactions" value="1817"/>
</dbReference>
<evidence type="ECO:0000256" key="3">
    <source>
        <dbReference type="ARBA" id="ARBA00022746"/>
    </source>
</evidence>
<evidence type="ECO:0000313" key="5">
    <source>
        <dbReference type="RefSeq" id="XP_025829579.1"/>
    </source>
</evidence>
<dbReference type="EC" id="2.5.1.32" evidence="2"/>
<dbReference type="AlphaFoldDB" id="A0A7F5R361"/>
<gene>
    <name evidence="5" type="primary">LOC108738125</name>
</gene>
<dbReference type="Gene3D" id="1.10.600.10">
    <property type="entry name" value="Farnesyl Diphosphate Synthase"/>
    <property type="match status" value="1"/>
</dbReference>
<organism evidence="4 5">
    <name type="scientific">Agrilus planipennis</name>
    <name type="common">Emerald ash borer</name>
    <name type="synonym">Agrilus marcopoli</name>
    <dbReference type="NCBI Taxonomy" id="224129"/>
    <lineage>
        <taxon>Eukaryota</taxon>
        <taxon>Metazoa</taxon>
        <taxon>Ecdysozoa</taxon>
        <taxon>Arthropoda</taxon>
        <taxon>Hexapoda</taxon>
        <taxon>Insecta</taxon>
        <taxon>Pterygota</taxon>
        <taxon>Neoptera</taxon>
        <taxon>Endopterygota</taxon>
        <taxon>Coleoptera</taxon>
        <taxon>Polyphaga</taxon>
        <taxon>Elateriformia</taxon>
        <taxon>Buprestoidea</taxon>
        <taxon>Buprestidae</taxon>
        <taxon>Agrilinae</taxon>
        <taxon>Agrilus</taxon>
    </lineage>
</organism>
<dbReference type="GeneID" id="108738125"/>
<dbReference type="KEGG" id="apln:108738125"/>
<accession>A0A7F5R361</accession>
<keyword evidence="3" id="KW-0125">Carotenoid biosynthesis</keyword>
<dbReference type="CTD" id="32151"/>
<reference evidence="5" key="1">
    <citation type="submission" date="2025-08" db="UniProtKB">
        <authorList>
            <consortium name="RefSeq"/>
        </authorList>
    </citation>
    <scope>IDENTIFICATION</scope>
    <source>
        <tissue evidence="5">Entire body</tissue>
    </source>
</reference>
<comment type="catalytic activity">
    <reaction evidence="1">
        <text>2 (2E,6E,10E)-geranylgeranyl diphosphate = 15-cis-phytoene + 2 diphosphate</text>
        <dbReference type="Rhea" id="RHEA:34475"/>
        <dbReference type="ChEBI" id="CHEBI:27787"/>
        <dbReference type="ChEBI" id="CHEBI:33019"/>
        <dbReference type="ChEBI" id="CHEBI:58756"/>
        <dbReference type="EC" id="2.5.1.32"/>
    </reaction>
</comment>
<dbReference type="InterPro" id="IPR002060">
    <property type="entry name" value="Squ/phyt_synthse"/>
</dbReference>
<sequence length="308" mass="35862">MFNLRNKLLYSTGVKDTISVVKKPKSTSNVEYCLDLIKQYDYENFVCTLLLKNTARSCAIAVRSLNVEVAKVKEQTSDPKIGVMRLQFWEETVDKCFTKDPRNVPQHPVAVQLYKSLMNSRLSKHHFLNLISCRKQYLPQNYFNNLEDLEKYAEKSMSSVYYLIFEGMDIRNIHADHAASHLGKAQGITQQLRIAPFAKQLNTIPIPQDLLIKHNLSQEDILRGKSSKNLKECVYEIASRAYQHLMKARSLLQKVPAKGRDALLPAVPVYNYLDRLQKVDYEILHPDLQKKSRMWLFHLWISHFQNKY</sequence>
<dbReference type="InParanoid" id="A0A7F5R361"/>
<keyword evidence="4" id="KW-1185">Reference proteome</keyword>
<dbReference type="Pfam" id="PF00494">
    <property type="entry name" value="SQS_PSY"/>
    <property type="match status" value="1"/>
</dbReference>
<dbReference type="PANTHER" id="PTHR31480">
    <property type="entry name" value="BIFUNCTIONAL LYCOPENE CYCLASE/PHYTOENE SYNTHASE"/>
    <property type="match status" value="1"/>
</dbReference>
<evidence type="ECO:0000313" key="4">
    <source>
        <dbReference type="Proteomes" id="UP000192223"/>
    </source>
</evidence>
<evidence type="ECO:0000256" key="1">
    <source>
        <dbReference type="ARBA" id="ARBA00001805"/>
    </source>
</evidence>
<dbReference type="RefSeq" id="XP_025829579.1">
    <property type="nucleotide sequence ID" value="XM_025973794.1"/>
</dbReference>
<name>A0A7F5R361_AGRPL</name>
<evidence type="ECO:0000256" key="2">
    <source>
        <dbReference type="ARBA" id="ARBA00012396"/>
    </source>
</evidence>
<dbReference type="GO" id="GO:0016117">
    <property type="term" value="P:carotenoid biosynthetic process"/>
    <property type="evidence" value="ECO:0007669"/>
    <property type="project" value="UniProtKB-KW"/>
</dbReference>
<protein>
    <recommendedName>
        <fullName evidence="2">15-cis-phytoene synthase</fullName>
        <ecNumber evidence="2">2.5.1.32</ecNumber>
    </recommendedName>
</protein>
<proteinExistence type="predicted"/>
<dbReference type="OrthoDB" id="270318at2759"/>
<dbReference type="InterPro" id="IPR008949">
    <property type="entry name" value="Isoprenoid_synthase_dom_sf"/>
</dbReference>
<dbReference type="Proteomes" id="UP000192223">
    <property type="component" value="Unplaced"/>
</dbReference>